<proteinExistence type="inferred from homology"/>
<evidence type="ECO:0000256" key="3">
    <source>
        <dbReference type="ARBA" id="ARBA00022517"/>
    </source>
</evidence>
<feature type="region of interest" description="Disordered" evidence="8">
    <location>
        <begin position="256"/>
        <end position="288"/>
    </location>
</feature>
<dbReference type="GO" id="GO:0030692">
    <property type="term" value="C:Noc4p-Nop14p complex"/>
    <property type="evidence" value="ECO:0007669"/>
    <property type="project" value="TreeGrafter"/>
</dbReference>
<comment type="subcellular location">
    <subcellularLocation>
        <location evidence="1">Nucleus</location>
        <location evidence="1">Nucleolus</location>
    </subcellularLocation>
</comment>
<feature type="compositionally biased region" description="Acidic residues" evidence="8">
    <location>
        <begin position="147"/>
        <end position="160"/>
    </location>
</feature>
<evidence type="ECO:0000256" key="4">
    <source>
        <dbReference type="ARBA" id="ARBA00022552"/>
    </source>
</evidence>
<evidence type="ECO:0000256" key="1">
    <source>
        <dbReference type="ARBA" id="ARBA00004604"/>
    </source>
</evidence>
<feature type="compositionally biased region" description="Basic and acidic residues" evidence="8">
    <location>
        <begin position="190"/>
        <end position="199"/>
    </location>
</feature>
<feature type="region of interest" description="Disordered" evidence="8">
    <location>
        <begin position="120"/>
        <end position="199"/>
    </location>
</feature>
<evidence type="ECO:0008006" key="12">
    <source>
        <dbReference type="Google" id="ProtNLM"/>
    </source>
</evidence>
<dbReference type="EMBL" id="OOIL02001777">
    <property type="protein sequence ID" value="VFQ78036.1"/>
    <property type="molecule type" value="Genomic_DNA"/>
</dbReference>
<dbReference type="PANTHER" id="PTHR23183:SF0">
    <property type="entry name" value="NUCLEOLAR PROTEIN 14"/>
    <property type="match status" value="1"/>
</dbReference>
<feature type="region of interest" description="Disordered" evidence="8">
    <location>
        <begin position="303"/>
        <end position="494"/>
    </location>
</feature>
<dbReference type="Proteomes" id="UP000595140">
    <property type="component" value="Unassembled WGS sequence"/>
</dbReference>
<accession>A0A484LQ18</accession>
<evidence type="ECO:0000313" key="11">
    <source>
        <dbReference type="Proteomes" id="UP000595140"/>
    </source>
</evidence>
<feature type="region of interest" description="Disordered" evidence="8">
    <location>
        <begin position="1"/>
        <end position="38"/>
    </location>
</feature>
<reference evidence="9 11" key="1">
    <citation type="submission" date="2018-04" db="EMBL/GenBank/DDBJ databases">
        <authorList>
            <person name="Vogel A."/>
        </authorList>
    </citation>
    <scope>NUCLEOTIDE SEQUENCE [LARGE SCALE GENOMIC DNA]</scope>
</reference>
<dbReference type="GO" id="GO:0030490">
    <property type="term" value="P:maturation of SSU-rRNA"/>
    <property type="evidence" value="ECO:0007669"/>
    <property type="project" value="TreeGrafter"/>
</dbReference>
<keyword evidence="5" id="KW-0539">Nucleus</keyword>
<dbReference type="GO" id="GO:0032040">
    <property type="term" value="C:small-subunit processome"/>
    <property type="evidence" value="ECO:0007669"/>
    <property type="project" value="InterPro"/>
</dbReference>
<name>A0A484LQ18_9ASTE</name>
<dbReference type="OrthoDB" id="441771at2759"/>
<protein>
    <recommendedName>
        <fullName evidence="12">Nucleolar protein 14</fullName>
    </recommendedName>
</protein>
<feature type="compositionally biased region" description="Basic and acidic residues" evidence="8">
    <location>
        <begin position="472"/>
        <end position="481"/>
    </location>
</feature>
<evidence type="ECO:0000256" key="2">
    <source>
        <dbReference type="ARBA" id="ARBA00007466"/>
    </source>
</evidence>
<comment type="similarity">
    <text evidence="2">Belongs to the NOP14 family.</text>
</comment>
<dbReference type="InterPro" id="IPR007276">
    <property type="entry name" value="Nop14"/>
</dbReference>
<dbReference type="AlphaFoldDB" id="A0A484LQ18"/>
<feature type="compositionally biased region" description="Acidic residues" evidence="8">
    <location>
        <begin position="393"/>
        <end position="438"/>
    </location>
</feature>
<dbReference type="Pfam" id="PF04147">
    <property type="entry name" value="Nop14"/>
    <property type="match status" value="1"/>
</dbReference>
<feature type="compositionally biased region" description="Basic and acidic residues" evidence="8">
    <location>
        <begin position="273"/>
        <end position="286"/>
    </location>
</feature>
<evidence type="ECO:0000256" key="5">
    <source>
        <dbReference type="ARBA" id="ARBA00023242"/>
    </source>
</evidence>
<evidence type="ECO:0000256" key="8">
    <source>
        <dbReference type="SAM" id="MobiDB-lite"/>
    </source>
</evidence>
<comment type="function">
    <text evidence="6">Involved in nucleolar processing of pre-18S ribosomal RNA. Has a role in the nuclear export of 40S pre-ribosomal subunit to the cytoplasm.</text>
</comment>
<feature type="compositionally biased region" description="Basic and acidic residues" evidence="8">
    <location>
        <begin position="303"/>
        <end position="330"/>
    </location>
</feature>
<feature type="compositionally biased region" description="Acidic residues" evidence="8">
    <location>
        <begin position="450"/>
        <end position="471"/>
    </location>
</feature>
<gene>
    <name evidence="9" type="ORF">CCAM_LOCUS19812</name>
    <name evidence="10" type="ORF">CCAM_LOCUS19813</name>
</gene>
<keyword evidence="4" id="KW-0698">rRNA processing</keyword>
<keyword evidence="7" id="KW-0175">Coiled coil</keyword>
<dbReference type="EMBL" id="OOIL02001777">
    <property type="protein sequence ID" value="VFQ78037.1"/>
    <property type="molecule type" value="Genomic_DNA"/>
</dbReference>
<feature type="compositionally biased region" description="Polar residues" evidence="8">
    <location>
        <begin position="1"/>
        <end position="10"/>
    </location>
</feature>
<evidence type="ECO:0000256" key="6">
    <source>
        <dbReference type="ARBA" id="ARBA00024695"/>
    </source>
</evidence>
<organism evidence="9 11">
    <name type="scientific">Cuscuta campestris</name>
    <dbReference type="NCBI Taxonomy" id="132261"/>
    <lineage>
        <taxon>Eukaryota</taxon>
        <taxon>Viridiplantae</taxon>
        <taxon>Streptophyta</taxon>
        <taxon>Embryophyta</taxon>
        <taxon>Tracheophyta</taxon>
        <taxon>Spermatophyta</taxon>
        <taxon>Magnoliopsida</taxon>
        <taxon>eudicotyledons</taxon>
        <taxon>Gunneridae</taxon>
        <taxon>Pentapetalae</taxon>
        <taxon>asterids</taxon>
        <taxon>lamiids</taxon>
        <taxon>Solanales</taxon>
        <taxon>Convolvulaceae</taxon>
        <taxon>Cuscuteae</taxon>
        <taxon>Cuscuta</taxon>
        <taxon>Cuscuta subgen. Grammica</taxon>
        <taxon>Cuscuta sect. Cleistogrammica</taxon>
    </lineage>
</organism>
<keyword evidence="3" id="KW-0690">Ribosome biogenesis</keyword>
<sequence>MAYKSNPTKNDSGKKKKKKSKSGPKAISMKTKAPAPSPFEAIWSRRKFDILGKKRKGEERRVGLSRSLAIEKRKKTLLKEYEQSAKSSMFIDKRIGEQDGTLGEFDKAIIRSQRERRLNLKKKSKYNLSDGEDEELDGSFFQGRDDFQDEVPFDDDEDDRGDTSGKRSAALEQLDSLGENDAQYGQIEGEENRHKSKKEVMKEVMLKSKYYKAQRAEEKEENEKLLEELDKKFTSLAQSQALLSLTQPGKIKSLRALVNRNIPNDNEDNNEAADSKRTDSSQKEQSDWYSMLLSEVELDRRAQAAELAKTPEEIAQEEKERLERLEEERKKRMVAADDSSDEDDNAYKEKEASITAPISGDDLGDSFSHDEKPRSKVGWIDEILKRESQGNSENDDESSTDSENNDDDLDEEGIHEEEDEEEDEDEDEDEDDNDDDDEHGNSQTVKDWEQSDDENLDTNLEEDEDGDEFGEEFAKESKEVNKSNSLEAEGKEKCNDLVREKSKASLKQYSAQQVELPYTIEAPKCFEEFTSLLDKCSDDQVIEAIRRIRTFNAIKIAAENRKKMQVFYGILLQYFAVQANTAPLNLKLLDFLVKPIMEMSVETPYFAAICARERIQRTRVLFCEDLKNEGKSGWPSTKTLFLLRLWSLIFPSSDFRHVVMTPAMLLICEYLARCPITCGRDIVVGSFLCSLVLSITKHSLKYCPEAIIFIQTLLLAASDKQQLDSKNSQLNTLLEIKGVRPLLHIQSKDAEIKDLNLVMLLELPVESSYFSSNDFRASILATSMETLQGFINIYEKFNSFPEIFIPISKLLNELAVQKHMPDALQEKINGVIQLIHKKVEYHHVLRQPLRMRKQKPVPIKMFNPKFEENYVKGRDYDPDRERAERRKLKKRLKQEAKGAVREIRKDNHFLFGVKDKEKAALAEERSEKFGKALAFLQEQEHAFKSGQLGKGKKRRR</sequence>
<feature type="coiled-coil region" evidence="7">
    <location>
        <begin position="208"/>
        <end position="235"/>
    </location>
</feature>
<evidence type="ECO:0000256" key="7">
    <source>
        <dbReference type="SAM" id="Coils"/>
    </source>
</evidence>
<evidence type="ECO:0000313" key="10">
    <source>
        <dbReference type="EMBL" id="VFQ78037.1"/>
    </source>
</evidence>
<keyword evidence="11" id="KW-1185">Reference proteome</keyword>
<evidence type="ECO:0000313" key="9">
    <source>
        <dbReference type="EMBL" id="VFQ78036.1"/>
    </source>
</evidence>
<dbReference type="PANTHER" id="PTHR23183">
    <property type="entry name" value="NOP14"/>
    <property type="match status" value="1"/>
</dbReference>